<proteinExistence type="predicted"/>
<protein>
    <submittedName>
        <fullName evidence="1">Uncharacterized protein</fullName>
    </submittedName>
</protein>
<reference evidence="1" key="1">
    <citation type="submission" date="2022-10" db="EMBL/GenBank/DDBJ databases">
        <title>Complete Genome of Trichothecium roseum strain YXFP-22015, a Plant Pathogen Isolated from Citrus.</title>
        <authorList>
            <person name="Wang Y."/>
            <person name="Zhu L."/>
        </authorList>
    </citation>
    <scope>NUCLEOTIDE SEQUENCE</scope>
    <source>
        <strain evidence="1">YXFP-22015</strain>
    </source>
</reference>
<gene>
    <name evidence="1" type="ORF">N3K66_007450</name>
</gene>
<organism evidence="1 2">
    <name type="scientific">Trichothecium roseum</name>
    <dbReference type="NCBI Taxonomy" id="47278"/>
    <lineage>
        <taxon>Eukaryota</taxon>
        <taxon>Fungi</taxon>
        <taxon>Dikarya</taxon>
        <taxon>Ascomycota</taxon>
        <taxon>Pezizomycotina</taxon>
        <taxon>Sordariomycetes</taxon>
        <taxon>Hypocreomycetidae</taxon>
        <taxon>Hypocreales</taxon>
        <taxon>Hypocreales incertae sedis</taxon>
        <taxon>Trichothecium</taxon>
    </lineage>
</organism>
<name>A0ACC0UVN9_9HYPO</name>
<dbReference type="Proteomes" id="UP001163324">
    <property type="component" value="Chromosome 7"/>
</dbReference>
<evidence type="ECO:0000313" key="2">
    <source>
        <dbReference type="Proteomes" id="UP001163324"/>
    </source>
</evidence>
<accession>A0ACC0UVN9</accession>
<keyword evidence="2" id="KW-1185">Reference proteome</keyword>
<dbReference type="EMBL" id="CM047946">
    <property type="protein sequence ID" value="KAI9897594.1"/>
    <property type="molecule type" value="Genomic_DNA"/>
</dbReference>
<comment type="caution">
    <text evidence="1">The sequence shown here is derived from an EMBL/GenBank/DDBJ whole genome shotgun (WGS) entry which is preliminary data.</text>
</comment>
<evidence type="ECO:0000313" key="1">
    <source>
        <dbReference type="EMBL" id="KAI9897594.1"/>
    </source>
</evidence>
<sequence>MPHSDVQNNGRRRRTGNRDALKQSLSIPLFRGDSSNSSSRANSSHGNNSSAEPSRQNTPTNLHSMLEPAIDGPPSPERLRQLSKQMKRASHLNRSMGHRSPSSGSPAPRSAAEHPPWEQALADMSLNRRPSNRSISSSIPSKERPDSVQALGKDLFRRTKIKRASSSYSSSNSSMYSAEVPNDGHLNKDSLIPTIFARRKPSRDESAAEKKLQISGPFNFQHVAHTQRDNVPHMRIGSQGEVTDEFAQLPTPAPATAPGNLQIDAQDLPYPGYSNGEYDEYDEMAFSAPPTRPGLYSHHTAPTSAPRRRIKQAKSQDQLRSMFPFEGGAPARKTRSPSEANLPVAVPPPRRSSRPSLSGEGFSAFADGSLDRPQANAPRQPQPYDPAESMEEPPPEFLDEFSVAADLEAFSFDERRPSHAVTTAEEVSWPLAAPVVVSPGPSPFDKGLPDVPEEEESQQFHQQQQRGHSHHKSKASLASNSSLRGSQSVPALRRLSQNRRMSGASDTLGHYDMAAAHRATRADQMDDADIDPLSTLDNWEDDIDYCYEHEADANFDYNWERSSLDVQRGEARPPVKVIFEDDELAEMKPAQPVGRTDGGVPQSDSLGVTNFSFPRGDKGSRASQLRAIRPVSYASTFKESHGFNLSPSLLIPSDYTEMMGGEHDQYGPHDEVFREAYQGPYNTEDASPFKTNKSPLSYAQRSSTSTTGSATSSHFDSVGERHTSTNSNFTALTRFTVSSTSSSSLNKVAGSVTGSKDLIPVTTFIDTNDDSDSENEVEEGQEEEATPPACDDTVPELTSFPVMASASKKLSLHKSHASESLPVRNETGAPMRSSQDAAKMRRPRARTSSLSAPVPPVGQYALFPRGYAKDSKPTGDNRI</sequence>